<sequence>MIVTKSDNTSIVTNEKMAVTDFVAKLKDAYNDIKNDHIIINLFSINKVVDSDMLEFLPMSNEHRAKRKSFVIVASGISYEKLPDELEVVPTLQEAHDLIEMEEIERDLDFEE</sequence>
<dbReference type="EMBL" id="BRVO01000003">
    <property type="protein sequence ID" value="GLB50145.1"/>
    <property type="molecule type" value="Genomic_DNA"/>
</dbReference>
<dbReference type="Proteomes" id="UP001143543">
    <property type="component" value="Unassembled WGS sequence"/>
</dbReference>
<keyword evidence="2" id="KW-1185">Reference proteome</keyword>
<accession>A0ABQ5ML53</accession>
<evidence type="ECO:0000313" key="2">
    <source>
        <dbReference type="Proteomes" id="UP001143543"/>
    </source>
</evidence>
<gene>
    <name evidence="1" type="ORF">Y10_25130</name>
</gene>
<dbReference type="RefSeq" id="WP_281765778.1">
    <property type="nucleotide sequence ID" value="NZ_BRVO01000003.1"/>
</dbReference>
<organism evidence="1 2">
    <name type="scientific">Neptunitalea lumnitzerae</name>
    <dbReference type="NCBI Taxonomy" id="2965509"/>
    <lineage>
        <taxon>Bacteria</taxon>
        <taxon>Pseudomonadati</taxon>
        <taxon>Bacteroidota</taxon>
        <taxon>Flavobacteriia</taxon>
        <taxon>Flavobacteriales</taxon>
        <taxon>Flavobacteriaceae</taxon>
        <taxon>Neptunitalea</taxon>
    </lineage>
</organism>
<name>A0ABQ5ML53_9FLAO</name>
<evidence type="ECO:0000313" key="1">
    <source>
        <dbReference type="EMBL" id="GLB50145.1"/>
    </source>
</evidence>
<reference evidence="1" key="1">
    <citation type="submission" date="2022-07" db="EMBL/GenBank/DDBJ databases">
        <title>Taxonomy of Novel Oxalotrophic and Methylotrophic Bacteria.</title>
        <authorList>
            <person name="Sahin N."/>
            <person name="Tani A."/>
        </authorList>
    </citation>
    <scope>NUCLEOTIDE SEQUENCE</scope>
    <source>
        <strain evidence="1">Y10</strain>
    </source>
</reference>
<comment type="caution">
    <text evidence="1">The sequence shown here is derived from an EMBL/GenBank/DDBJ whole genome shotgun (WGS) entry which is preliminary data.</text>
</comment>
<proteinExistence type="predicted"/>
<protein>
    <submittedName>
        <fullName evidence="1">Uncharacterized protein</fullName>
    </submittedName>
</protein>